<keyword evidence="4" id="KW-0804">Transcription</keyword>
<evidence type="ECO:0000259" key="5">
    <source>
        <dbReference type="PROSITE" id="PS51134"/>
    </source>
</evidence>
<dbReference type="InterPro" id="IPR013763">
    <property type="entry name" value="Cyclin-like_dom"/>
</dbReference>
<evidence type="ECO:0000313" key="6">
    <source>
        <dbReference type="EMBL" id="UYL65003.1"/>
    </source>
</evidence>
<dbReference type="InterPro" id="IPR036915">
    <property type="entry name" value="Cyclin-like_sf"/>
</dbReference>
<dbReference type="InterPro" id="IPR000812">
    <property type="entry name" value="TFIIB"/>
</dbReference>
<accession>A0ABY6GN21</accession>
<dbReference type="EMBL" id="OP413840">
    <property type="protein sequence ID" value="UYL65003.1"/>
    <property type="molecule type" value="Genomic_DNA"/>
</dbReference>
<dbReference type="PANTHER" id="PTHR11618:SF13">
    <property type="entry name" value="TRANSCRIPTION INITIATION FACTOR IIB"/>
    <property type="match status" value="1"/>
</dbReference>
<dbReference type="SMART" id="SM00385">
    <property type="entry name" value="CYCLIN"/>
    <property type="match status" value="1"/>
</dbReference>
<dbReference type="Proteomes" id="UP001156320">
    <property type="component" value="Segment"/>
</dbReference>
<dbReference type="PRINTS" id="PR00685">
    <property type="entry name" value="TIFACTORIIB"/>
</dbReference>
<feature type="domain" description="TFIIB-type" evidence="5">
    <location>
        <begin position="1"/>
        <end position="32"/>
    </location>
</feature>
<dbReference type="SUPFAM" id="SSF47954">
    <property type="entry name" value="Cyclin-like"/>
    <property type="match status" value="2"/>
</dbReference>
<comment type="similarity">
    <text evidence="1">Belongs to the TFIIB family.</text>
</comment>
<keyword evidence="7" id="KW-1185">Reference proteome</keyword>
<dbReference type="InterPro" id="IPR013137">
    <property type="entry name" value="Znf_TFIIB"/>
</dbReference>
<dbReference type="SUPFAM" id="SSF57783">
    <property type="entry name" value="Zinc beta-ribbon"/>
    <property type="match status" value="1"/>
</dbReference>
<dbReference type="InterPro" id="IPR013150">
    <property type="entry name" value="TFIIB_cyclin"/>
</dbReference>
<name>A0ABY6GN21_9VIRU</name>
<evidence type="ECO:0000256" key="2">
    <source>
        <dbReference type="ARBA" id="ARBA00022737"/>
    </source>
</evidence>
<proteinExistence type="inferred from homology"/>
<reference evidence="6 7" key="1">
    <citation type="submission" date="2022-09" db="EMBL/GenBank/DDBJ databases">
        <title>Evolutionary Diversification of Methanotrophic Ca. Methanophagales (ANME-1) and Their Expansive Virome.</title>
        <authorList>
            <person name="Laso-Perez R."/>
            <person name="Wu F."/>
            <person name="Cremiere A."/>
            <person name="Speth D.R."/>
            <person name="Magyar J.S."/>
            <person name="Krupovic M."/>
            <person name="Orphan V.J."/>
        </authorList>
    </citation>
    <scope>NUCLEOTIDE SEQUENCE [LARGE SCALE GENOMIC DNA]</scope>
    <source>
        <strain evidence="6">PBV300</strain>
    </source>
</reference>
<dbReference type="PROSITE" id="PS51134">
    <property type="entry name" value="ZF_TFIIB"/>
    <property type="match status" value="1"/>
</dbReference>
<dbReference type="Pfam" id="PF00382">
    <property type="entry name" value="TFIIB"/>
    <property type="match status" value="2"/>
</dbReference>
<organism evidence="6 7">
    <name type="scientific">Methanophagales virus PBV300</name>
    <dbReference type="NCBI Taxonomy" id="2987731"/>
    <lineage>
        <taxon>Viruses</taxon>
        <taxon>Adnaviria</taxon>
        <taxon>Zilligvirae</taxon>
        <taxon>Taleaviricota</taxon>
        <taxon>Tokiviricetes</taxon>
        <taxon>Maximonvirales</taxon>
        <taxon>Ahmunviridae</taxon>
        <taxon>Yumkaaxvirus</taxon>
        <taxon>Yumkaaxvirus pescaderoense</taxon>
    </lineage>
</organism>
<dbReference type="GeneID" id="80401646"/>
<gene>
    <name evidence="6" type="primary">tfb</name>
    <name evidence="6" type="ORF">JBCDKDKM_00041</name>
</gene>
<dbReference type="PANTHER" id="PTHR11618">
    <property type="entry name" value="TRANSCRIPTION INITIATION FACTOR IIB-RELATED"/>
    <property type="match status" value="1"/>
</dbReference>
<dbReference type="Gene3D" id="1.10.472.170">
    <property type="match status" value="1"/>
</dbReference>
<dbReference type="RefSeq" id="YP_010771941.1">
    <property type="nucleotide sequence ID" value="NC_074636.1"/>
</dbReference>
<keyword evidence="2" id="KW-0677">Repeat</keyword>
<dbReference type="Pfam" id="PF08271">
    <property type="entry name" value="Zn_Ribbon_TF"/>
    <property type="match status" value="1"/>
</dbReference>
<keyword evidence="3" id="KW-0805">Transcription regulation</keyword>
<evidence type="ECO:0000313" key="7">
    <source>
        <dbReference type="Proteomes" id="UP001156320"/>
    </source>
</evidence>
<dbReference type="CDD" id="cd20550">
    <property type="entry name" value="CYCLIN_TFIIB_archaea_like_rpt2"/>
    <property type="match status" value="1"/>
</dbReference>
<evidence type="ECO:0000256" key="4">
    <source>
        <dbReference type="ARBA" id="ARBA00023163"/>
    </source>
</evidence>
<evidence type="ECO:0000256" key="3">
    <source>
        <dbReference type="ARBA" id="ARBA00023015"/>
    </source>
</evidence>
<protein>
    <submittedName>
        <fullName evidence="6">Transcription initiation factor IIB</fullName>
    </submittedName>
</protein>
<dbReference type="Gene3D" id="1.10.472.10">
    <property type="entry name" value="Cyclin-like"/>
    <property type="match status" value="1"/>
</dbReference>
<evidence type="ECO:0000256" key="1">
    <source>
        <dbReference type="ARBA" id="ARBA00010857"/>
    </source>
</evidence>
<sequence length="296" mass="33269">MEMECPECHSKNLVWDYKRGECYCEDCGLVIEDAVIDTRPEWRYFSQEEREERERCGAPETYRIHDKGLGSPPRMMRHGAITHLTSSEESRMIYALIELERISSALGVPPFLREEAAKMLREIRSKIHSSEEVKKKIAYRGVDCIVPAVIYIVCRKNGLARPLKDVTKVSKVSLRKISQAYKGILRALNIQLRPPSPSDFVPAICSSLGLDGEVRAYAQHIISSASKDALNGKNPICVAASAIYIAAFLCGKHVPQKKIAEAAGVSEVSIRNLYRNLIKEHNITVVPKQRRVIVHG</sequence>